<dbReference type="InterPro" id="IPR006419">
    <property type="entry name" value="NMN_transpt_PnuC"/>
</dbReference>
<keyword evidence="4 5" id="KW-0472">Membrane</keyword>
<keyword evidence="7" id="KW-1185">Reference proteome</keyword>
<name>A0A1G9Z1S7_9FIRM</name>
<keyword evidence="3 5" id="KW-1133">Transmembrane helix</keyword>
<sequence length="85" mass="9392">MNWTIIITVASLVGSVANAYKKRWCFAIWLVTNASWCIYDCTQGMYTQAILFAVNFIIALLGLINWRKAKTIKGGATDGLEKGSS</sequence>
<dbReference type="STRING" id="258515.SAMN05192585_11244"/>
<evidence type="ECO:0000313" key="6">
    <source>
        <dbReference type="EMBL" id="SDN14701.1"/>
    </source>
</evidence>
<proteinExistence type="predicted"/>
<feature type="transmembrane region" description="Helical" evidence="5">
    <location>
        <begin position="43"/>
        <end position="64"/>
    </location>
</feature>
<dbReference type="OrthoDB" id="9791248at2"/>
<dbReference type="GO" id="GO:0016020">
    <property type="term" value="C:membrane"/>
    <property type="evidence" value="ECO:0007669"/>
    <property type="project" value="UniProtKB-SubCell"/>
</dbReference>
<dbReference type="EMBL" id="FNID01000012">
    <property type="protein sequence ID" value="SDN14701.1"/>
    <property type="molecule type" value="Genomic_DNA"/>
</dbReference>
<dbReference type="AlphaFoldDB" id="A0A1G9Z1S7"/>
<gene>
    <name evidence="6" type="ORF">SAMN05192585_11244</name>
</gene>
<evidence type="ECO:0000256" key="3">
    <source>
        <dbReference type="ARBA" id="ARBA00022989"/>
    </source>
</evidence>
<reference evidence="6 7" key="1">
    <citation type="submission" date="2016-10" db="EMBL/GenBank/DDBJ databases">
        <authorList>
            <person name="de Groot N.N."/>
        </authorList>
    </citation>
    <scope>NUCLEOTIDE SEQUENCE [LARGE SCALE GENOMIC DNA]</scope>
    <source>
        <strain evidence="6 7">CGMCC 1.5012</strain>
    </source>
</reference>
<accession>A0A1G9Z1S7</accession>
<dbReference type="Pfam" id="PF04973">
    <property type="entry name" value="NMN_transporter"/>
    <property type="match status" value="1"/>
</dbReference>
<evidence type="ECO:0000256" key="4">
    <source>
        <dbReference type="ARBA" id="ARBA00023136"/>
    </source>
</evidence>
<keyword evidence="2 5" id="KW-0812">Transmembrane</keyword>
<dbReference type="GO" id="GO:0034257">
    <property type="term" value="F:nicotinamide riboside transmembrane transporter activity"/>
    <property type="evidence" value="ECO:0007669"/>
    <property type="project" value="InterPro"/>
</dbReference>
<comment type="subcellular location">
    <subcellularLocation>
        <location evidence="1">Membrane</location>
        <topology evidence="1">Multi-pass membrane protein</topology>
    </subcellularLocation>
</comment>
<dbReference type="Proteomes" id="UP000199182">
    <property type="component" value="Unassembled WGS sequence"/>
</dbReference>
<evidence type="ECO:0000256" key="2">
    <source>
        <dbReference type="ARBA" id="ARBA00022692"/>
    </source>
</evidence>
<protein>
    <submittedName>
        <fullName evidence="6">Nicotinamide mononucleotide transporter</fullName>
    </submittedName>
</protein>
<evidence type="ECO:0000256" key="5">
    <source>
        <dbReference type="SAM" id="Phobius"/>
    </source>
</evidence>
<evidence type="ECO:0000313" key="7">
    <source>
        <dbReference type="Proteomes" id="UP000199182"/>
    </source>
</evidence>
<evidence type="ECO:0000256" key="1">
    <source>
        <dbReference type="ARBA" id="ARBA00004141"/>
    </source>
</evidence>
<organism evidence="6 7">
    <name type="scientific">Acetanaerobacterium elongatum</name>
    <dbReference type="NCBI Taxonomy" id="258515"/>
    <lineage>
        <taxon>Bacteria</taxon>
        <taxon>Bacillati</taxon>
        <taxon>Bacillota</taxon>
        <taxon>Clostridia</taxon>
        <taxon>Eubacteriales</taxon>
        <taxon>Oscillospiraceae</taxon>
        <taxon>Acetanaerobacterium</taxon>
    </lineage>
</organism>
<dbReference type="RefSeq" id="WP_092639444.1">
    <property type="nucleotide sequence ID" value="NZ_FNID01000012.1"/>
</dbReference>